<dbReference type="Proteomes" id="UP000195139">
    <property type="component" value="Unassembled WGS sequence"/>
</dbReference>
<evidence type="ECO:0008006" key="4">
    <source>
        <dbReference type="Google" id="ProtNLM"/>
    </source>
</evidence>
<dbReference type="GO" id="GO:0005975">
    <property type="term" value="P:carbohydrate metabolic process"/>
    <property type="evidence" value="ECO:0007669"/>
    <property type="project" value="InterPro"/>
</dbReference>
<organism evidence="2">
    <name type="scientific">Candidatus Enterococcus mansonii</name>
    <dbReference type="NCBI Taxonomy" id="1834181"/>
    <lineage>
        <taxon>Bacteria</taxon>
        <taxon>Bacillati</taxon>
        <taxon>Bacillota</taxon>
        <taxon>Bacilli</taxon>
        <taxon>Lactobacillales</taxon>
        <taxon>Enterococcaceae</taxon>
        <taxon>Enterococcus</taxon>
    </lineage>
</organism>
<dbReference type="EMBL" id="NGLE01000001">
    <property type="protein sequence ID" value="OTO10457.1"/>
    <property type="molecule type" value="Genomic_DNA"/>
</dbReference>
<protein>
    <recommendedName>
        <fullName evidence="4">Aldolase 1 epimerase LacX</fullName>
    </recommendedName>
</protein>
<dbReference type="Pfam" id="PF01263">
    <property type="entry name" value="Aldose_epim"/>
    <property type="match status" value="1"/>
</dbReference>
<dbReference type="GO" id="GO:0030246">
    <property type="term" value="F:carbohydrate binding"/>
    <property type="evidence" value="ECO:0007669"/>
    <property type="project" value="InterPro"/>
</dbReference>
<evidence type="ECO:0000313" key="3">
    <source>
        <dbReference type="Proteomes" id="UP000195139"/>
    </source>
</evidence>
<dbReference type="PANTHER" id="PTHR11122:SF13">
    <property type="entry name" value="GLUCOSE-6-PHOSPHATE 1-EPIMERASE"/>
    <property type="match status" value="1"/>
</dbReference>
<dbReference type="AlphaFoldDB" id="A0A242CJN6"/>
<proteinExistence type="predicted"/>
<dbReference type="PANTHER" id="PTHR11122">
    <property type="entry name" value="APOSPORY-ASSOCIATED PROTEIN C-RELATED"/>
    <property type="match status" value="1"/>
</dbReference>
<dbReference type="STRING" id="1834181.A5880_001141"/>
<dbReference type="InterPro" id="IPR011013">
    <property type="entry name" value="Gal_mutarotase_sf_dom"/>
</dbReference>
<dbReference type="InterPro" id="IPR014718">
    <property type="entry name" value="GH-type_carb-bd"/>
</dbReference>
<comment type="caution">
    <text evidence="2">The sequence shown here is derived from an EMBL/GenBank/DDBJ whole genome shotgun (WGS) entry which is preliminary data.</text>
</comment>
<dbReference type="RefSeq" id="WP_086330078.1">
    <property type="nucleotide sequence ID" value="NZ_NGLE02000001.1"/>
</dbReference>
<dbReference type="EMBL" id="NGLE02000001">
    <property type="protein sequence ID" value="MEI5992525.1"/>
    <property type="molecule type" value="Genomic_DNA"/>
</dbReference>
<reference evidence="2" key="1">
    <citation type="submission" date="2017-05" db="EMBL/GenBank/DDBJ databases">
        <title>The Genome Sequence of Enterococcus sp. 4G2_DIV0659.</title>
        <authorList>
            <consortium name="The Broad Institute Genomics Platform"/>
            <consortium name="The Broad Institute Genomic Center for Infectious Diseases"/>
            <person name="Earl A."/>
            <person name="Manson A."/>
            <person name="Schwartman J."/>
            <person name="Gilmore M."/>
            <person name="Abouelleil A."/>
            <person name="Cao P."/>
            <person name="Chapman S."/>
            <person name="Cusick C."/>
            <person name="Shea T."/>
            <person name="Young S."/>
            <person name="Neafsey D."/>
            <person name="Nusbaum C."/>
            <person name="Birren B."/>
        </authorList>
    </citation>
    <scope>NUCLEOTIDE SEQUENCE [LARGE SCALE GENOMIC DNA]</scope>
    <source>
        <strain evidence="2">4G2_DIV0659</strain>
    </source>
</reference>
<dbReference type="InterPro" id="IPR008183">
    <property type="entry name" value="Aldose_1/G6P_1-epimerase"/>
</dbReference>
<sequence length="291" mass="32765">MTVQIENDFLIATIAEEGAELISLKSKHNDIEYIWQGDPAFWGRHAPVLFPIVGRLKNDQYTYENQTYQMGQHGFARDSLFEVIEHGSELVSLSLKSSKESKKGYPFDFELILSYALEEDKLAVSYQVENTGKEEMYFSIGGHPAFNVPLEKHLSFDDYYLGFSPQKSRIQIPLVGPYADFEHKTLGQTNTSLDLRHELFKNDAIIFETKGTNSFTIATDESPHSIRLSYTDMPYVGLWSPYGKDAPFVCIEPWCGIADATNATGNLIDKIGINKLAASTIFKTGYTLTAK</sequence>
<accession>A0A242CJN6</accession>
<name>A0A242CJN6_9ENTE</name>
<dbReference type="GO" id="GO:0016853">
    <property type="term" value="F:isomerase activity"/>
    <property type="evidence" value="ECO:0007669"/>
    <property type="project" value="InterPro"/>
</dbReference>
<dbReference type="OrthoDB" id="9795355at2"/>
<keyword evidence="3" id="KW-1185">Reference proteome</keyword>
<dbReference type="SUPFAM" id="SSF74650">
    <property type="entry name" value="Galactose mutarotase-like"/>
    <property type="match status" value="1"/>
</dbReference>
<gene>
    <name evidence="1" type="ORF">A5880_000047</name>
    <name evidence="2" type="ORF">A5880_001141</name>
</gene>
<evidence type="ECO:0000313" key="1">
    <source>
        <dbReference type="EMBL" id="MEI5992525.1"/>
    </source>
</evidence>
<dbReference type="Gene3D" id="2.70.98.10">
    <property type="match status" value="1"/>
</dbReference>
<reference evidence="1 3" key="2">
    <citation type="submission" date="2018-07" db="EMBL/GenBank/DDBJ databases">
        <title>The Genome Sequence of Enterococcus sp. DIV0659b.</title>
        <authorList>
            <consortium name="The Broad Institute Genomics Platform"/>
            <consortium name="The Broad Institute Genomic Center for Infectious Diseases"/>
            <person name="Earl A."/>
            <person name="Manson A."/>
            <person name="Schwartman J."/>
            <person name="Gilmore M."/>
            <person name="Abouelleil A."/>
            <person name="Cao P."/>
            <person name="Chapman S."/>
            <person name="Cusick C."/>
            <person name="Shea T."/>
            <person name="Young S."/>
            <person name="Neafsey D."/>
            <person name="Nusbaum C."/>
            <person name="Birren B."/>
        </authorList>
    </citation>
    <scope>NUCLEOTIDE SEQUENCE [LARGE SCALE GENOMIC DNA]</scope>
    <source>
        <strain evidence="1 3">4G2_DIV0659</strain>
    </source>
</reference>
<evidence type="ECO:0000313" key="2">
    <source>
        <dbReference type="EMBL" id="OTO10457.1"/>
    </source>
</evidence>
<dbReference type="InterPro" id="IPR037481">
    <property type="entry name" value="LacX"/>
</dbReference>
<dbReference type="CDD" id="cd09024">
    <property type="entry name" value="Aldose_epim_lacX"/>
    <property type="match status" value="1"/>
</dbReference>